<sequence>MTDEERVAKAPIRDEKRLKALQEAEQEHGSMADAVRYALDRLADANETEAETDPEAVDVPAKALEGYWELVDWTDVGGRIELGTAESVLANKLNIPKAGVLSRVIKPLVDENLLWKDWEYEEVWLVVGRRDGELLNAPEQGSTPEASSAPSEAATDGGDPRDRLDELAAAGGEVTDGA</sequence>
<accession>A0A256JV02</accession>
<evidence type="ECO:0000313" key="2">
    <source>
        <dbReference type="EMBL" id="OYR72610.1"/>
    </source>
</evidence>
<evidence type="ECO:0000256" key="1">
    <source>
        <dbReference type="SAM" id="MobiDB-lite"/>
    </source>
</evidence>
<dbReference type="EMBL" id="NHPD01000049">
    <property type="protein sequence ID" value="OYR72610.1"/>
    <property type="molecule type" value="Genomic_DNA"/>
</dbReference>
<dbReference type="Proteomes" id="UP000216925">
    <property type="component" value="Unassembled WGS sequence"/>
</dbReference>
<feature type="region of interest" description="Disordered" evidence="1">
    <location>
        <begin position="135"/>
        <end position="178"/>
    </location>
</feature>
<reference evidence="2 3" key="1">
    <citation type="journal article" date="2014" name="Front. Microbiol.">
        <title>Population and genomic analysis of the genus Halorubrum.</title>
        <authorList>
            <person name="Fullmer M.S."/>
            <person name="Soucy S.M."/>
            <person name="Swithers K.S."/>
            <person name="Makkay A.M."/>
            <person name="Wheeler R."/>
            <person name="Ventosa A."/>
            <person name="Gogarten J.P."/>
            <person name="Papke R.T."/>
        </authorList>
    </citation>
    <scope>NUCLEOTIDE SEQUENCE [LARGE SCALE GENOMIC DNA]</scope>
    <source>
        <strain evidence="2 3">Ec15</strain>
    </source>
</reference>
<evidence type="ECO:0000313" key="3">
    <source>
        <dbReference type="Proteomes" id="UP000216925"/>
    </source>
</evidence>
<proteinExistence type="predicted"/>
<gene>
    <name evidence="2" type="ORF">DJ76_12100</name>
</gene>
<dbReference type="RefSeq" id="WP_094495353.1">
    <property type="nucleotide sequence ID" value="NZ_NHPD01000049.1"/>
</dbReference>
<protein>
    <submittedName>
        <fullName evidence="2">Uncharacterized protein</fullName>
    </submittedName>
</protein>
<name>A0A256JV02_HALEZ</name>
<dbReference type="AlphaFoldDB" id="A0A256JV02"/>
<organism evidence="2 3">
    <name type="scientific">Halorubrum ezzemoulense</name>
    <name type="common">Halorubrum chaoviator</name>
    <dbReference type="NCBI Taxonomy" id="337243"/>
    <lineage>
        <taxon>Archaea</taxon>
        <taxon>Methanobacteriati</taxon>
        <taxon>Methanobacteriota</taxon>
        <taxon>Stenosarchaea group</taxon>
        <taxon>Halobacteria</taxon>
        <taxon>Halobacteriales</taxon>
        <taxon>Haloferacaceae</taxon>
        <taxon>Halorubrum</taxon>
    </lineage>
</organism>
<comment type="caution">
    <text evidence="2">The sequence shown here is derived from an EMBL/GenBank/DDBJ whole genome shotgun (WGS) entry which is preliminary data.</text>
</comment>
<feature type="compositionally biased region" description="Low complexity" evidence="1">
    <location>
        <begin position="142"/>
        <end position="155"/>
    </location>
</feature>